<dbReference type="InterPro" id="IPR038717">
    <property type="entry name" value="Tc1-like_DDE_dom"/>
</dbReference>
<name>A0A4R4ZJI4_9ACTN</name>
<dbReference type="InterPro" id="IPR052702">
    <property type="entry name" value="MscS-like_channel"/>
</dbReference>
<dbReference type="InterPro" id="IPR009057">
    <property type="entry name" value="Homeodomain-like_sf"/>
</dbReference>
<reference evidence="2 3" key="1">
    <citation type="submission" date="2019-03" db="EMBL/GenBank/DDBJ databases">
        <title>Draft genome sequences of novel Actinobacteria.</title>
        <authorList>
            <person name="Sahin N."/>
            <person name="Ay H."/>
            <person name="Saygin H."/>
        </authorList>
    </citation>
    <scope>NUCLEOTIDE SEQUENCE [LARGE SCALE GENOMIC DNA]</scope>
    <source>
        <strain evidence="2 3">DSM 45941</strain>
    </source>
</reference>
<dbReference type="InterPro" id="IPR036397">
    <property type="entry name" value="RNaseH_sf"/>
</dbReference>
<dbReference type="Proteomes" id="UP000295578">
    <property type="component" value="Unassembled WGS sequence"/>
</dbReference>
<dbReference type="NCBIfam" id="NF033545">
    <property type="entry name" value="transpos_IS630"/>
    <property type="match status" value="1"/>
</dbReference>
<dbReference type="InterPro" id="IPR047655">
    <property type="entry name" value="Transpos_IS630-like"/>
</dbReference>
<dbReference type="Pfam" id="PF13358">
    <property type="entry name" value="DDE_3"/>
    <property type="match status" value="1"/>
</dbReference>
<organism evidence="2 3">
    <name type="scientific">Actinomadura darangshiensis</name>
    <dbReference type="NCBI Taxonomy" id="705336"/>
    <lineage>
        <taxon>Bacteria</taxon>
        <taxon>Bacillati</taxon>
        <taxon>Actinomycetota</taxon>
        <taxon>Actinomycetes</taxon>
        <taxon>Streptosporangiales</taxon>
        <taxon>Thermomonosporaceae</taxon>
        <taxon>Actinomadura</taxon>
    </lineage>
</organism>
<dbReference type="AlphaFoldDB" id="A0A4R4ZJI4"/>
<dbReference type="PANTHER" id="PTHR30347:SF1">
    <property type="entry name" value="MECHANOSENSITIVE CHANNEL MSCK"/>
    <property type="match status" value="1"/>
</dbReference>
<evidence type="ECO:0000313" key="2">
    <source>
        <dbReference type="EMBL" id="TDD58206.1"/>
    </source>
</evidence>
<evidence type="ECO:0000313" key="3">
    <source>
        <dbReference type="Proteomes" id="UP000295578"/>
    </source>
</evidence>
<dbReference type="GO" id="GO:0003676">
    <property type="term" value="F:nucleic acid binding"/>
    <property type="evidence" value="ECO:0007669"/>
    <property type="project" value="InterPro"/>
</dbReference>
<dbReference type="SUPFAM" id="SSF53098">
    <property type="entry name" value="Ribonuclease H-like"/>
    <property type="match status" value="1"/>
</dbReference>
<gene>
    <name evidence="2" type="ORF">E1293_47095</name>
</gene>
<dbReference type="SUPFAM" id="SSF46689">
    <property type="entry name" value="Homeodomain-like"/>
    <property type="match status" value="1"/>
</dbReference>
<protein>
    <submittedName>
        <fullName evidence="2">IS630 family transposase</fullName>
    </submittedName>
</protein>
<sequence>MALRDGDADELRRLESARSVSAGLARRARIVLLAAEGVAHTEVAELTGTSVPTVRHWRSRYASGGIAALTDAARPGRPRSVDEVEIVVRTLEPPPAKLGVTHWSSRLLAKELNVAPSTVVEVWRSYGLQPWRKESFKFSTDPQLETKIRDVVGLYLNPPENAIVLSVDEKSQCQALERSQPILPIRPGIPQQQTHDYIRHGTTTLFAALEVATGRIGADACYRRHRNTEFLAFLKKVAAAYPDTQLHIVCDNYRTHKHANVRAWLAEHPRVTLHFTPTGCSWLNMVEIFFGIITRQAIRRGSFTSVKQLTTAIGAFIDGWNDRCEPFSWTKDADEIIAKIKRKETFRARH</sequence>
<dbReference type="PANTHER" id="PTHR30347">
    <property type="entry name" value="POTASSIUM CHANNEL RELATED"/>
    <property type="match status" value="1"/>
</dbReference>
<keyword evidence="3" id="KW-1185">Reference proteome</keyword>
<accession>A0A4R4ZJI4</accession>
<dbReference type="Gene3D" id="3.30.420.10">
    <property type="entry name" value="Ribonuclease H-like superfamily/Ribonuclease H"/>
    <property type="match status" value="1"/>
</dbReference>
<feature type="domain" description="Tc1-like transposase DDE" evidence="1">
    <location>
        <begin position="180"/>
        <end position="309"/>
    </location>
</feature>
<dbReference type="Pfam" id="PF13551">
    <property type="entry name" value="HTH_29"/>
    <property type="match status" value="1"/>
</dbReference>
<dbReference type="InterPro" id="IPR012337">
    <property type="entry name" value="RNaseH-like_sf"/>
</dbReference>
<comment type="caution">
    <text evidence="2">The sequence shown here is derived from an EMBL/GenBank/DDBJ whole genome shotgun (WGS) entry which is preliminary data.</text>
</comment>
<dbReference type="OrthoDB" id="2375382at2"/>
<dbReference type="EMBL" id="SMKY01000641">
    <property type="protein sequence ID" value="TDD58206.1"/>
    <property type="molecule type" value="Genomic_DNA"/>
</dbReference>
<evidence type="ECO:0000259" key="1">
    <source>
        <dbReference type="Pfam" id="PF13358"/>
    </source>
</evidence>
<proteinExistence type="predicted"/>